<dbReference type="GO" id="GO:0018189">
    <property type="term" value="P:pyrroloquinoline quinone biosynthetic process"/>
    <property type="evidence" value="ECO:0007669"/>
    <property type="project" value="UniProtKB-UniPathway"/>
</dbReference>
<proteinExistence type="predicted"/>
<name>A0A181C6B0_9PROT</name>
<evidence type="ECO:0000313" key="5">
    <source>
        <dbReference type="Proteomes" id="UP000502533"/>
    </source>
</evidence>
<evidence type="ECO:0000256" key="3">
    <source>
        <dbReference type="ARBA" id="ARBA00022905"/>
    </source>
</evidence>
<dbReference type="Gene3D" id="1.10.10.1150">
    <property type="entry name" value="Coenzyme PQQ synthesis protein D (PqqD)"/>
    <property type="match status" value="1"/>
</dbReference>
<gene>
    <name evidence="4" type="primary">pqqD</name>
    <name evidence="4" type="ORF">GWK63_00060</name>
</gene>
<evidence type="ECO:0000313" key="4">
    <source>
        <dbReference type="EMBL" id="QIP34108.1"/>
    </source>
</evidence>
<keyword evidence="5" id="KW-1185">Reference proteome</keyword>
<comment type="subunit">
    <text evidence="2">Monomer. Interacts with PqqE.</text>
</comment>
<comment type="pathway">
    <text evidence="1">Cofactor biosynthesis; pyrroloquinoline quinone biosynthesis.</text>
</comment>
<organism evidence="4 5">
    <name type="scientific">Komagataeibacter rhaeticus</name>
    <dbReference type="NCBI Taxonomy" id="215221"/>
    <lineage>
        <taxon>Bacteria</taxon>
        <taxon>Pseudomonadati</taxon>
        <taxon>Pseudomonadota</taxon>
        <taxon>Alphaproteobacteria</taxon>
        <taxon>Acetobacterales</taxon>
        <taxon>Acetobacteraceae</taxon>
        <taxon>Komagataeibacter</taxon>
    </lineage>
</organism>
<dbReference type="Proteomes" id="UP000502533">
    <property type="component" value="Chromosome"/>
</dbReference>
<dbReference type="GO" id="GO:0048038">
    <property type="term" value="F:quinone binding"/>
    <property type="evidence" value="ECO:0007669"/>
    <property type="project" value="InterPro"/>
</dbReference>
<evidence type="ECO:0000256" key="2">
    <source>
        <dbReference type="ARBA" id="ARBA00011741"/>
    </source>
</evidence>
<dbReference type="UniPathway" id="UPA00539"/>
<dbReference type="RefSeq" id="WP_034930240.1">
    <property type="nucleotide sequence ID" value="NZ_CALMTF010000059.1"/>
</dbReference>
<dbReference type="NCBIfam" id="TIGR03859">
    <property type="entry name" value="PQQ_PqqD"/>
    <property type="match status" value="1"/>
</dbReference>
<dbReference type="KEGG" id="kre:GWK63_00060"/>
<dbReference type="GeneID" id="85020535"/>
<protein>
    <submittedName>
        <fullName evidence="4">Pyrroloquinoline quinone biosynthesis peptide chaperone PqqD</fullName>
    </submittedName>
</protein>
<dbReference type="EMBL" id="CP050139">
    <property type="protein sequence ID" value="QIP34108.1"/>
    <property type="molecule type" value="Genomic_DNA"/>
</dbReference>
<dbReference type="Pfam" id="PF05402">
    <property type="entry name" value="PqqD"/>
    <property type="match status" value="1"/>
</dbReference>
<reference evidence="4 5" key="1">
    <citation type="submission" date="2020-03" db="EMBL/GenBank/DDBJ databases">
        <title>Isolation of cellulose-producing strains, genome characterization and application of the synthesized cellulose films as an economical and sustainable material for piezoelectric sensor construction.</title>
        <authorList>
            <person name="Mangayil R.K."/>
        </authorList>
    </citation>
    <scope>NUCLEOTIDE SEQUENCE [LARGE SCALE GENOMIC DNA]</scope>
    <source>
        <strain evidence="4 5">ENS 9a1a</strain>
    </source>
</reference>
<accession>A0A181C6B0</accession>
<dbReference type="InterPro" id="IPR008792">
    <property type="entry name" value="PQQD"/>
</dbReference>
<evidence type="ECO:0000256" key="1">
    <source>
        <dbReference type="ARBA" id="ARBA00004886"/>
    </source>
</evidence>
<dbReference type="AlphaFoldDB" id="A0A181C6B0"/>
<dbReference type="InterPro" id="IPR041881">
    <property type="entry name" value="PqqD_sf"/>
</dbReference>
<sequence>MTGTGLTDDSIIRFARGVRLQHDRVRERWIIQAPERAFIPDPIAAEVLKLVDGTRTLGQIVSELASRFAAPVDVIGRDVHVMVSDLTTRQVLVVS</sequence>
<keyword evidence="3" id="KW-0884">PQQ biosynthesis</keyword>
<dbReference type="InterPro" id="IPR022479">
    <property type="entry name" value="PqqD_bac"/>
</dbReference>